<evidence type="ECO:0000313" key="2">
    <source>
        <dbReference type="Proteomes" id="UP001207337"/>
    </source>
</evidence>
<sequence>MKRLLLFIIGVLLGIQACSPEPVYRLKAEADNNQTSYYQGVEYIHMQKDSVQLTVGYYEHTSNLFALEVEVINNSDRFIRVAPDSFKYESYVGEQPENPGKLLTVNTAKDPEQKILNIDMELSRQEVRQKGDEFLFYTLQGLTVASAVAADTKEEREEAGEDLAENAVHQQIDRVEYRYDRSSLRQSRQFWEGEVLRITDLWPNESIRGLVYFKTDPEARLYNIIIKIEELHFNTWFLQQKYQPKHSIDED</sequence>
<accession>A0ABT3PYR4</accession>
<dbReference type="Proteomes" id="UP001207337">
    <property type="component" value="Unassembled WGS sequence"/>
</dbReference>
<organism evidence="1 2">
    <name type="scientific">Fodinibius salicampi</name>
    <dbReference type="NCBI Taxonomy" id="1920655"/>
    <lineage>
        <taxon>Bacteria</taxon>
        <taxon>Pseudomonadati</taxon>
        <taxon>Balneolota</taxon>
        <taxon>Balneolia</taxon>
        <taxon>Balneolales</taxon>
        <taxon>Balneolaceae</taxon>
        <taxon>Fodinibius</taxon>
    </lineage>
</organism>
<dbReference type="PROSITE" id="PS51257">
    <property type="entry name" value="PROKAR_LIPOPROTEIN"/>
    <property type="match status" value="1"/>
</dbReference>
<gene>
    <name evidence="1" type="ORF">LQ318_08655</name>
</gene>
<evidence type="ECO:0000313" key="1">
    <source>
        <dbReference type="EMBL" id="MCW9712974.1"/>
    </source>
</evidence>
<dbReference type="RefSeq" id="WP_265789355.1">
    <property type="nucleotide sequence ID" value="NZ_BAABRS010000002.1"/>
</dbReference>
<reference evidence="1 2" key="1">
    <citation type="submission" date="2021-11" db="EMBL/GenBank/DDBJ databases">
        <title>Aliifidinibius sp. nov., a new bacterium isolated from saline soil.</title>
        <authorList>
            <person name="Galisteo C."/>
            <person name="De La Haba R."/>
            <person name="Sanchez-Porro C."/>
            <person name="Ventosa A."/>
        </authorList>
    </citation>
    <scope>NUCLEOTIDE SEQUENCE [LARGE SCALE GENOMIC DNA]</scope>
    <source>
        <strain evidence="1 2">KACC 190600</strain>
    </source>
</reference>
<dbReference type="EMBL" id="JAJNDC010000002">
    <property type="protein sequence ID" value="MCW9712974.1"/>
    <property type="molecule type" value="Genomic_DNA"/>
</dbReference>
<comment type="caution">
    <text evidence="1">The sequence shown here is derived from an EMBL/GenBank/DDBJ whole genome shotgun (WGS) entry which is preliminary data.</text>
</comment>
<name>A0ABT3PYR4_9BACT</name>
<proteinExistence type="predicted"/>
<protein>
    <submittedName>
        <fullName evidence="1">Uncharacterized protein</fullName>
    </submittedName>
</protein>
<keyword evidence="2" id="KW-1185">Reference proteome</keyword>